<gene>
    <name evidence="2" type="ORF">SDC9_08011</name>
</gene>
<feature type="compositionally biased region" description="Basic and acidic residues" evidence="1">
    <location>
        <begin position="9"/>
        <end position="25"/>
    </location>
</feature>
<accession>A0A644T922</accession>
<evidence type="ECO:0000313" key="2">
    <source>
        <dbReference type="EMBL" id="MPL62391.1"/>
    </source>
</evidence>
<dbReference type="EMBL" id="VSSQ01000017">
    <property type="protein sequence ID" value="MPL62391.1"/>
    <property type="molecule type" value="Genomic_DNA"/>
</dbReference>
<protein>
    <submittedName>
        <fullName evidence="2">Uncharacterized protein</fullName>
    </submittedName>
</protein>
<name>A0A644T922_9ZZZZ</name>
<proteinExistence type="predicted"/>
<organism evidence="2">
    <name type="scientific">bioreactor metagenome</name>
    <dbReference type="NCBI Taxonomy" id="1076179"/>
    <lineage>
        <taxon>unclassified sequences</taxon>
        <taxon>metagenomes</taxon>
        <taxon>ecological metagenomes</taxon>
    </lineage>
</organism>
<feature type="region of interest" description="Disordered" evidence="1">
    <location>
        <begin position="1"/>
        <end position="25"/>
    </location>
</feature>
<reference evidence="2" key="1">
    <citation type="submission" date="2019-08" db="EMBL/GenBank/DDBJ databases">
        <authorList>
            <person name="Kucharzyk K."/>
            <person name="Murdoch R.W."/>
            <person name="Higgins S."/>
            <person name="Loffler F."/>
        </authorList>
    </citation>
    <scope>NUCLEOTIDE SEQUENCE</scope>
</reference>
<evidence type="ECO:0000256" key="1">
    <source>
        <dbReference type="SAM" id="MobiDB-lite"/>
    </source>
</evidence>
<dbReference type="AlphaFoldDB" id="A0A644T922"/>
<sequence length="441" mass="50371">MENFSLQKSKKENKSTVSNEDLKSKESKKDTNIFKESLKKLGYFNKNKAMYALAAFLSLTPVISTSCGSEKESANIECNLEDNTINRFQNYEDKRKTVVFSEEMVGRKVGELFKDYLNIESDTIPQTADVDYFTGILNLWHKKVNRENTSEATKDNAGKVLQTYYENKDLSNLKNFQKDISRSIKTVNENLDREKMGEHFKFNEKENQVLKDMSELISSENLLAYGMTELMPSIEDGKFNKEVLSFLLENAGKNYILSIPALHDKYLSFGLYQFTSFAVKSDTDGKDGASVINDFLKKEHQIPGSVSKLKEDDHHKAAYLFSIYNLARVLRQGDLNSFEKFLNQKSEKEKKEIISIYIATAHHLPAPSRTAFINWLKVQNSGVKGYIDILNKNNEALKQYAIKTSNNLSALDKSYQAFKLKDFPKDKPAKKASSKKVAKKK</sequence>
<comment type="caution">
    <text evidence="2">The sequence shown here is derived from an EMBL/GenBank/DDBJ whole genome shotgun (WGS) entry which is preliminary data.</text>
</comment>